<keyword evidence="6" id="KW-1185">Reference proteome</keyword>
<accession>A0ABW1UIP5</accession>
<dbReference type="Pfam" id="PF00356">
    <property type="entry name" value="LacI"/>
    <property type="match status" value="1"/>
</dbReference>
<keyword evidence="3" id="KW-0804">Transcription</keyword>
<dbReference type="SMART" id="SM00354">
    <property type="entry name" value="HTH_LACI"/>
    <property type="match status" value="1"/>
</dbReference>
<evidence type="ECO:0000256" key="1">
    <source>
        <dbReference type="ARBA" id="ARBA00023015"/>
    </source>
</evidence>
<dbReference type="PANTHER" id="PTHR30146:SF154">
    <property type="entry name" value="TRANSCRIPTION REGULATOR, MEMBER OF GALR FAMILY"/>
    <property type="match status" value="1"/>
</dbReference>
<dbReference type="PROSITE" id="PS50932">
    <property type="entry name" value="HTH_LACI_2"/>
    <property type="match status" value="1"/>
</dbReference>
<dbReference type="PANTHER" id="PTHR30146">
    <property type="entry name" value="LACI-RELATED TRANSCRIPTIONAL REPRESSOR"/>
    <property type="match status" value="1"/>
</dbReference>
<proteinExistence type="predicted"/>
<dbReference type="InterPro" id="IPR010982">
    <property type="entry name" value="Lambda_DNA-bd_dom_sf"/>
</dbReference>
<gene>
    <name evidence="5" type="ORF">ACFQH1_08075</name>
</gene>
<dbReference type="InterPro" id="IPR025997">
    <property type="entry name" value="SBP_2_dom"/>
</dbReference>
<dbReference type="PROSITE" id="PS00356">
    <property type="entry name" value="HTH_LACI_1"/>
    <property type="match status" value="1"/>
</dbReference>
<dbReference type="Gene3D" id="3.40.50.2300">
    <property type="match status" value="2"/>
</dbReference>
<protein>
    <submittedName>
        <fullName evidence="5">LacI family DNA-binding transcriptional regulator</fullName>
    </submittedName>
</protein>
<dbReference type="GO" id="GO:0003677">
    <property type="term" value="F:DNA binding"/>
    <property type="evidence" value="ECO:0007669"/>
    <property type="project" value="UniProtKB-KW"/>
</dbReference>
<evidence type="ECO:0000313" key="6">
    <source>
        <dbReference type="Proteomes" id="UP001596227"/>
    </source>
</evidence>
<name>A0ABW1UIP5_9LACO</name>
<dbReference type="EMBL" id="JBHSSB010000016">
    <property type="protein sequence ID" value="MFC6295157.1"/>
    <property type="molecule type" value="Genomic_DNA"/>
</dbReference>
<sequence length="338" mass="37436">MEGTINAMEKATIQDVALAAGVSKSTMSRFLNQNYSHMSAKTRQRIANTVKEMGYRPNRRAQSLKTNHSRLIGIMIADISNIYVSLLLKGIDSYLKTLGYQMIIMESSNSVVQEKEQLEQLLDQSVEGIILQPNSRQSADYDFIAAEKVPMVLVDRETSPLQWDTIVTNNYSASQYLGQLGQISGQKYTMGIFISENIKAVSTREHRLAGFKVGIAPLPVEVIEYDENQAEIQKQLSVLIASGEHPLIFAANGKVLTGVLRICQNLKLSIPAQAGVTGYDDWNWAGLVNPGISAVEQYPDYIGRLSAEILMDLMQGRNCEPAAKVHTLSADVMDRYSI</sequence>
<comment type="caution">
    <text evidence="5">The sequence shown here is derived from an EMBL/GenBank/DDBJ whole genome shotgun (WGS) entry which is preliminary data.</text>
</comment>
<evidence type="ECO:0000256" key="3">
    <source>
        <dbReference type="ARBA" id="ARBA00023163"/>
    </source>
</evidence>
<dbReference type="SUPFAM" id="SSF53822">
    <property type="entry name" value="Periplasmic binding protein-like I"/>
    <property type="match status" value="1"/>
</dbReference>
<dbReference type="InterPro" id="IPR000843">
    <property type="entry name" value="HTH_LacI"/>
</dbReference>
<keyword evidence="1" id="KW-0805">Transcription regulation</keyword>
<dbReference type="Pfam" id="PF13407">
    <property type="entry name" value="Peripla_BP_4"/>
    <property type="match status" value="1"/>
</dbReference>
<dbReference type="Proteomes" id="UP001596227">
    <property type="component" value="Unassembled WGS sequence"/>
</dbReference>
<evidence type="ECO:0000313" key="5">
    <source>
        <dbReference type="EMBL" id="MFC6295157.1"/>
    </source>
</evidence>
<dbReference type="Gene3D" id="1.10.260.40">
    <property type="entry name" value="lambda repressor-like DNA-binding domains"/>
    <property type="match status" value="1"/>
</dbReference>
<dbReference type="CDD" id="cd01392">
    <property type="entry name" value="HTH_LacI"/>
    <property type="match status" value="1"/>
</dbReference>
<organism evidence="5 6">
    <name type="scientific">Lactiplantibacillus daoliensis</name>
    <dbReference type="NCBI Taxonomy" id="2559916"/>
    <lineage>
        <taxon>Bacteria</taxon>
        <taxon>Bacillati</taxon>
        <taxon>Bacillota</taxon>
        <taxon>Bacilli</taxon>
        <taxon>Lactobacillales</taxon>
        <taxon>Lactobacillaceae</taxon>
        <taxon>Lactiplantibacillus</taxon>
    </lineage>
</organism>
<keyword evidence="2 5" id="KW-0238">DNA-binding</keyword>
<dbReference type="SUPFAM" id="SSF47413">
    <property type="entry name" value="lambda repressor-like DNA-binding domains"/>
    <property type="match status" value="1"/>
</dbReference>
<feature type="domain" description="HTH lacI-type" evidence="4">
    <location>
        <begin position="11"/>
        <end position="66"/>
    </location>
</feature>
<evidence type="ECO:0000259" key="4">
    <source>
        <dbReference type="PROSITE" id="PS50932"/>
    </source>
</evidence>
<evidence type="ECO:0000256" key="2">
    <source>
        <dbReference type="ARBA" id="ARBA00023125"/>
    </source>
</evidence>
<dbReference type="InterPro" id="IPR028082">
    <property type="entry name" value="Peripla_BP_I"/>
</dbReference>
<reference evidence="6" key="1">
    <citation type="journal article" date="2019" name="Int. J. Syst. Evol. Microbiol.">
        <title>The Global Catalogue of Microorganisms (GCM) 10K type strain sequencing project: providing services to taxonomists for standard genome sequencing and annotation.</title>
        <authorList>
            <consortium name="The Broad Institute Genomics Platform"/>
            <consortium name="The Broad Institute Genome Sequencing Center for Infectious Disease"/>
            <person name="Wu L."/>
            <person name="Ma J."/>
        </authorList>
    </citation>
    <scope>NUCLEOTIDE SEQUENCE [LARGE SCALE GENOMIC DNA]</scope>
    <source>
        <strain evidence="6">CCM 8934</strain>
    </source>
</reference>
<dbReference type="CDD" id="cd06283">
    <property type="entry name" value="PBP1_RegR_EndR_KdgR-like"/>
    <property type="match status" value="1"/>
</dbReference>